<dbReference type="PANTHER" id="PTHR47723">
    <property type="entry name" value="OS05G0353850 PROTEIN"/>
    <property type="match status" value="1"/>
</dbReference>
<feature type="domain" description="RNase H type-1" evidence="1">
    <location>
        <begin position="9"/>
        <end position="72"/>
    </location>
</feature>
<keyword evidence="3" id="KW-1185">Reference proteome</keyword>
<sequence length="236" mass="26706">MFAYSFGLGQGTSNMAEALALLYGLKWCVGRGYDRVWEEMDSLLLVKCINGDWKTPWRLDNLIQEAQQIVESYGFIIRALQPGKEVARQDNRAQFYAFSGKIEGEASNAVITGHLSAAMTSVRRSLIETKFKGGECLEEAYLQATKDKKFKLKQHLQNVRLGTKKIDEYIKKFKGICDGLTAIHKPVDEDNKVINFDRGLGLKYKTFKIVMSGKAPYPTLNQFVKALMGFDIRVDE</sequence>
<evidence type="ECO:0000313" key="3">
    <source>
        <dbReference type="Proteomes" id="UP001234989"/>
    </source>
</evidence>
<dbReference type="CDD" id="cd06222">
    <property type="entry name" value="RNase_H_like"/>
    <property type="match status" value="1"/>
</dbReference>
<dbReference type="InterPro" id="IPR002156">
    <property type="entry name" value="RNaseH_domain"/>
</dbReference>
<dbReference type="AlphaFoldDB" id="A0AAF0ZJJ9"/>
<gene>
    <name evidence="2" type="ORF">MTR67_035176</name>
</gene>
<dbReference type="EMBL" id="CP133619">
    <property type="protein sequence ID" value="WMV41791.1"/>
    <property type="molecule type" value="Genomic_DNA"/>
</dbReference>
<dbReference type="InterPro" id="IPR036397">
    <property type="entry name" value="RNaseH_sf"/>
</dbReference>
<dbReference type="InterPro" id="IPR053151">
    <property type="entry name" value="RNase_H-like"/>
</dbReference>
<dbReference type="GO" id="GO:0003676">
    <property type="term" value="F:nucleic acid binding"/>
    <property type="evidence" value="ECO:0007669"/>
    <property type="project" value="InterPro"/>
</dbReference>
<protein>
    <recommendedName>
        <fullName evidence="1">RNase H type-1 domain-containing protein</fullName>
    </recommendedName>
</protein>
<reference evidence="2" key="1">
    <citation type="submission" date="2023-08" db="EMBL/GenBank/DDBJ databases">
        <title>A de novo genome assembly of Solanum verrucosum Schlechtendal, a Mexican diploid species geographically isolated from the other diploid A-genome species in potato relatives.</title>
        <authorList>
            <person name="Hosaka K."/>
        </authorList>
    </citation>
    <scope>NUCLEOTIDE SEQUENCE</scope>
    <source>
        <tissue evidence="2">Young leaves</tissue>
    </source>
</reference>
<evidence type="ECO:0000313" key="2">
    <source>
        <dbReference type="EMBL" id="WMV41791.1"/>
    </source>
</evidence>
<accession>A0AAF0ZJJ9</accession>
<dbReference type="Gene3D" id="3.30.420.10">
    <property type="entry name" value="Ribonuclease H-like superfamily/Ribonuclease H"/>
    <property type="match status" value="1"/>
</dbReference>
<organism evidence="2 3">
    <name type="scientific">Solanum verrucosum</name>
    <dbReference type="NCBI Taxonomy" id="315347"/>
    <lineage>
        <taxon>Eukaryota</taxon>
        <taxon>Viridiplantae</taxon>
        <taxon>Streptophyta</taxon>
        <taxon>Embryophyta</taxon>
        <taxon>Tracheophyta</taxon>
        <taxon>Spermatophyta</taxon>
        <taxon>Magnoliopsida</taxon>
        <taxon>eudicotyledons</taxon>
        <taxon>Gunneridae</taxon>
        <taxon>Pentapetalae</taxon>
        <taxon>asterids</taxon>
        <taxon>lamiids</taxon>
        <taxon>Solanales</taxon>
        <taxon>Solanaceae</taxon>
        <taxon>Solanoideae</taxon>
        <taxon>Solaneae</taxon>
        <taxon>Solanum</taxon>
    </lineage>
</organism>
<evidence type="ECO:0000259" key="1">
    <source>
        <dbReference type="Pfam" id="PF13456"/>
    </source>
</evidence>
<dbReference type="PANTHER" id="PTHR47723:SF14">
    <property type="entry name" value="RNASE H TYPE-1 DOMAIN-CONTAINING PROTEIN"/>
    <property type="match status" value="1"/>
</dbReference>
<proteinExistence type="predicted"/>
<dbReference type="GO" id="GO:0004523">
    <property type="term" value="F:RNA-DNA hybrid ribonuclease activity"/>
    <property type="evidence" value="ECO:0007669"/>
    <property type="project" value="InterPro"/>
</dbReference>
<dbReference type="SUPFAM" id="SSF53098">
    <property type="entry name" value="Ribonuclease H-like"/>
    <property type="match status" value="1"/>
</dbReference>
<dbReference type="Pfam" id="PF13456">
    <property type="entry name" value="RVT_3"/>
    <property type="match status" value="1"/>
</dbReference>
<dbReference type="InterPro" id="IPR012337">
    <property type="entry name" value="RNaseH-like_sf"/>
</dbReference>
<dbReference type="InterPro" id="IPR044730">
    <property type="entry name" value="RNase_H-like_dom_plant"/>
</dbReference>
<dbReference type="Proteomes" id="UP001234989">
    <property type="component" value="Chromosome 8"/>
</dbReference>
<name>A0AAF0ZJJ9_SOLVR</name>